<reference evidence="2" key="2">
    <citation type="submission" date="2020-09" db="EMBL/GenBank/DDBJ databases">
        <authorList>
            <person name="Sun Q."/>
            <person name="Ohkuma M."/>
        </authorList>
    </citation>
    <scope>NUCLEOTIDE SEQUENCE</scope>
    <source>
        <strain evidence="2">JCM 4956</strain>
    </source>
</reference>
<organism evidence="2 3">
    <name type="scientific">Streptomyces fructofermentans</name>
    <dbReference type="NCBI Taxonomy" id="152141"/>
    <lineage>
        <taxon>Bacteria</taxon>
        <taxon>Bacillati</taxon>
        <taxon>Actinomycetota</taxon>
        <taxon>Actinomycetes</taxon>
        <taxon>Kitasatosporales</taxon>
        <taxon>Streptomycetaceae</taxon>
        <taxon>Streptomyces</taxon>
    </lineage>
</organism>
<keyword evidence="1" id="KW-0812">Transmembrane</keyword>
<name>A0A918NMS6_9ACTN</name>
<keyword evidence="1" id="KW-1133">Transmembrane helix</keyword>
<comment type="caution">
    <text evidence="2">The sequence shown here is derived from an EMBL/GenBank/DDBJ whole genome shotgun (WGS) entry which is preliminary data.</text>
</comment>
<feature type="transmembrane region" description="Helical" evidence="1">
    <location>
        <begin position="52"/>
        <end position="72"/>
    </location>
</feature>
<keyword evidence="3" id="KW-1185">Reference proteome</keyword>
<feature type="transmembrane region" description="Helical" evidence="1">
    <location>
        <begin position="20"/>
        <end position="40"/>
    </location>
</feature>
<protein>
    <submittedName>
        <fullName evidence="2">DUF5134 domain-containing protein</fullName>
    </submittedName>
</protein>
<proteinExistence type="predicted"/>
<evidence type="ECO:0000313" key="2">
    <source>
        <dbReference type="EMBL" id="GGX81677.1"/>
    </source>
</evidence>
<reference evidence="2" key="1">
    <citation type="journal article" date="2014" name="Int. J. Syst. Evol. Microbiol.">
        <title>Complete genome sequence of Corynebacterium casei LMG S-19264T (=DSM 44701T), isolated from a smear-ripened cheese.</title>
        <authorList>
            <consortium name="US DOE Joint Genome Institute (JGI-PGF)"/>
            <person name="Walter F."/>
            <person name="Albersmeier A."/>
            <person name="Kalinowski J."/>
            <person name="Ruckert C."/>
        </authorList>
    </citation>
    <scope>NUCLEOTIDE SEQUENCE</scope>
    <source>
        <strain evidence="2">JCM 4956</strain>
    </source>
</reference>
<gene>
    <name evidence="2" type="ORF">GCM10010515_56640</name>
</gene>
<accession>A0A918NMS6</accession>
<evidence type="ECO:0000313" key="3">
    <source>
        <dbReference type="Proteomes" id="UP000645555"/>
    </source>
</evidence>
<sequence length="222" mass="23463">MSAGRFRRPPDGVTGVDTAVLVPRCLLTVLFAAVAAHGLWRGRRSADRGWRGRVDGFLHAVMAVAMAAMPWGRDWDWGREWSRGLPVVAMTVLFGAAALWFPLIAIVRRNDRGTALVDRLPHTVGMAAMVWMLQAPHAGGEREHVNLADGSSPAHHAATGPAVTALLAMLLLGCALRSLTRSMPPLWAVAAGTGAGAAAEPYRQAGEGAMALGAAVMLVMPH</sequence>
<evidence type="ECO:0000256" key="1">
    <source>
        <dbReference type="SAM" id="Phobius"/>
    </source>
</evidence>
<dbReference type="AlphaFoldDB" id="A0A918NMS6"/>
<feature type="transmembrane region" description="Helical" evidence="1">
    <location>
        <begin position="119"/>
        <end position="137"/>
    </location>
</feature>
<dbReference type="InterPro" id="IPR033458">
    <property type="entry name" value="DUF5134"/>
</dbReference>
<feature type="transmembrane region" description="Helical" evidence="1">
    <location>
        <begin position="157"/>
        <end position="176"/>
    </location>
</feature>
<keyword evidence="1" id="KW-0472">Membrane</keyword>
<dbReference type="Pfam" id="PF17197">
    <property type="entry name" value="DUF5134"/>
    <property type="match status" value="1"/>
</dbReference>
<dbReference type="Proteomes" id="UP000645555">
    <property type="component" value="Unassembled WGS sequence"/>
</dbReference>
<dbReference type="EMBL" id="BMWD01000023">
    <property type="protein sequence ID" value="GGX81677.1"/>
    <property type="molecule type" value="Genomic_DNA"/>
</dbReference>
<feature type="transmembrane region" description="Helical" evidence="1">
    <location>
        <begin position="84"/>
        <end position="107"/>
    </location>
</feature>